<dbReference type="GO" id="GO:0005829">
    <property type="term" value="C:cytosol"/>
    <property type="evidence" value="ECO:0007669"/>
    <property type="project" value="TreeGrafter"/>
</dbReference>
<dbReference type="PIRSF" id="PIRSF003170">
    <property type="entry name" value="Pet18p"/>
    <property type="match status" value="1"/>
</dbReference>
<feature type="active site" description="Proton donor" evidence="3">
    <location>
        <position position="214"/>
    </location>
</feature>
<dbReference type="STRING" id="2074.BG845_00275"/>
<dbReference type="Proteomes" id="UP000194360">
    <property type="component" value="Unassembled WGS sequence"/>
</dbReference>
<feature type="binding site" evidence="4">
    <location>
        <position position="145"/>
    </location>
    <ligand>
        <name>substrate</name>
    </ligand>
</feature>
<gene>
    <name evidence="6" type="ORF">BG845_00275</name>
</gene>
<evidence type="ECO:0000256" key="4">
    <source>
        <dbReference type="PIRSR" id="PIRSR003170-2"/>
    </source>
</evidence>
<dbReference type="SUPFAM" id="SSF48613">
    <property type="entry name" value="Heme oxygenase-like"/>
    <property type="match status" value="1"/>
</dbReference>
<feature type="binding site" evidence="4">
    <location>
        <position position="96"/>
    </location>
    <ligand>
        <name>substrate</name>
    </ligand>
</feature>
<keyword evidence="6" id="KW-0418">Kinase</keyword>
<organism evidence="6 7">
    <name type="scientific">Pseudonocardia autotrophica</name>
    <name type="common">Amycolata autotrophica</name>
    <name type="synonym">Nocardia autotrophica</name>
    <dbReference type="NCBI Taxonomy" id="2074"/>
    <lineage>
        <taxon>Bacteria</taxon>
        <taxon>Bacillati</taxon>
        <taxon>Actinomycetota</taxon>
        <taxon>Actinomycetes</taxon>
        <taxon>Pseudonocardiales</taxon>
        <taxon>Pseudonocardiaceae</taxon>
        <taxon>Pseudonocardia</taxon>
    </lineage>
</organism>
<evidence type="ECO:0000313" key="7">
    <source>
        <dbReference type="Proteomes" id="UP000194360"/>
    </source>
</evidence>
<dbReference type="GO" id="GO:0016301">
    <property type="term" value="F:kinase activity"/>
    <property type="evidence" value="ECO:0007669"/>
    <property type="project" value="UniProtKB-KW"/>
</dbReference>
<evidence type="ECO:0000256" key="2">
    <source>
        <dbReference type="PIRNR" id="PIRNR003170"/>
    </source>
</evidence>
<evidence type="ECO:0000256" key="1">
    <source>
        <dbReference type="ARBA" id="ARBA00004948"/>
    </source>
</evidence>
<comment type="pathway">
    <text evidence="1 2">Cofactor biosynthesis; thiamine diphosphate biosynthesis.</text>
</comment>
<dbReference type="EC" id="3.5.99.2" evidence="2"/>
<dbReference type="InterPro" id="IPR016084">
    <property type="entry name" value="Haem_Oase-like_multi-hlx"/>
</dbReference>
<protein>
    <recommendedName>
        <fullName evidence="2">Aminopyrimidine aminohydrolase</fullName>
        <ecNumber evidence="2">3.5.99.2</ecNumber>
    </recommendedName>
</protein>
<dbReference type="Gene3D" id="1.20.910.10">
    <property type="entry name" value="Heme oxygenase-like"/>
    <property type="match status" value="1"/>
</dbReference>
<dbReference type="EMBL" id="MIGB01000001">
    <property type="protein sequence ID" value="OSY44154.1"/>
    <property type="molecule type" value="Genomic_DNA"/>
</dbReference>
<dbReference type="InterPro" id="IPR026285">
    <property type="entry name" value="TenA_E"/>
</dbReference>
<dbReference type="CDD" id="cd19358">
    <property type="entry name" value="TenA_E_Spr0628-like"/>
    <property type="match status" value="1"/>
</dbReference>
<keyword evidence="2" id="KW-0784">Thiamine biosynthesis</keyword>
<dbReference type="Pfam" id="PF03070">
    <property type="entry name" value="TENA_THI-4"/>
    <property type="match status" value="1"/>
</dbReference>
<reference evidence="6 7" key="1">
    <citation type="submission" date="2016-09" db="EMBL/GenBank/DDBJ databases">
        <title>Pseudonocardia autotrophica DSM535, a candidate organism with high potential of specific P450 cytochromes.</title>
        <authorList>
            <person name="Grumaz C."/>
            <person name="Vainshtein Y."/>
            <person name="Kirstahler P."/>
            <person name="Sohn K."/>
        </authorList>
    </citation>
    <scope>NUCLEOTIDE SEQUENCE [LARGE SCALE GENOMIC DNA]</scope>
    <source>
        <strain evidence="6 7">DSM 535</strain>
    </source>
</reference>
<name>A0A1Y2N9L9_PSEAH</name>
<keyword evidence="7" id="KW-1185">Reference proteome</keyword>
<comment type="catalytic activity">
    <reaction evidence="2">
        <text>thiamine + H2O = 5-(2-hydroxyethyl)-4-methylthiazole + 4-amino-5-hydroxymethyl-2-methylpyrimidine + H(+)</text>
        <dbReference type="Rhea" id="RHEA:17509"/>
        <dbReference type="ChEBI" id="CHEBI:15377"/>
        <dbReference type="ChEBI" id="CHEBI:15378"/>
        <dbReference type="ChEBI" id="CHEBI:16892"/>
        <dbReference type="ChEBI" id="CHEBI:17957"/>
        <dbReference type="ChEBI" id="CHEBI:18385"/>
        <dbReference type="EC" id="3.5.99.2"/>
    </reaction>
</comment>
<evidence type="ECO:0000313" key="6">
    <source>
        <dbReference type="EMBL" id="OSY44154.1"/>
    </source>
</evidence>
<accession>A0A1Y2N9L9</accession>
<comment type="similarity">
    <text evidence="2">Belongs to the TenA family.</text>
</comment>
<keyword evidence="6" id="KW-0808">Transferase</keyword>
<proteinExistence type="inferred from homology"/>
<comment type="catalytic activity">
    <reaction evidence="2">
        <text>4-amino-5-aminomethyl-2-methylpyrimidine + H2O = 4-amino-5-hydroxymethyl-2-methylpyrimidine + NH4(+)</text>
        <dbReference type="Rhea" id="RHEA:31799"/>
        <dbReference type="ChEBI" id="CHEBI:15377"/>
        <dbReference type="ChEBI" id="CHEBI:16892"/>
        <dbReference type="ChEBI" id="CHEBI:28938"/>
        <dbReference type="ChEBI" id="CHEBI:63416"/>
        <dbReference type="EC" id="3.5.99.2"/>
    </reaction>
</comment>
<feature type="domain" description="Thiaminase-2/PQQC" evidence="5">
    <location>
        <begin position="27"/>
        <end position="223"/>
    </location>
</feature>
<dbReference type="UniPathway" id="UPA00060"/>
<dbReference type="GO" id="GO:0009228">
    <property type="term" value="P:thiamine biosynthetic process"/>
    <property type="evidence" value="ECO:0007669"/>
    <property type="project" value="UniProtKB-KW"/>
</dbReference>
<feature type="binding site" evidence="4">
    <location>
        <position position="58"/>
    </location>
    <ligand>
        <name>substrate</name>
    </ligand>
</feature>
<dbReference type="InterPro" id="IPR004305">
    <property type="entry name" value="Thiaminase-2/PQQC"/>
</dbReference>
<keyword evidence="2" id="KW-0378">Hydrolase</keyword>
<comment type="function">
    <text evidence="2">Catalyzes an amino-pyrimidine hydrolysis reaction at the C5' of the pyrimidine moiety of thiamine compounds, a reaction that is part of a thiamine salvage pathway. Thus, catalyzes the conversion of 4-amino-5-aminomethyl-2-methylpyrimidine to 4-amino-5-hydroxymethyl-2-methylpyrimidine (HMP).</text>
</comment>
<dbReference type="PANTHER" id="PTHR43198:SF2">
    <property type="entry name" value="SI:CH1073-67J19.1-RELATED"/>
    <property type="match status" value="1"/>
</dbReference>
<sequence length="224" mass="24940">MTASRPPGPPNVGAMSFSGQLRESSTTVWDAAVGHRFVDELWAGTVDRAVLRRYLEQDFQFVDSFVALLGAAVANADRPSPRVRLARQLGLVAGPENDYFERSLGELDGTATPVRAAPTVGFLELMDSAREDGYPEALAVLVVAEWLYLDWASRPDTPTPDDVICREWIELHRGVEFEEWVVFLRAELDRVAADLDPQRRERVAALFVRAVDLELAFFDAAYEG</sequence>
<evidence type="ECO:0000256" key="3">
    <source>
        <dbReference type="PIRSR" id="PIRSR003170-1"/>
    </source>
</evidence>
<evidence type="ECO:0000259" key="5">
    <source>
        <dbReference type="Pfam" id="PF03070"/>
    </source>
</evidence>
<comment type="caution">
    <text evidence="6">The sequence shown here is derived from an EMBL/GenBank/DDBJ whole genome shotgun (WGS) entry which is preliminary data.</text>
</comment>
<dbReference type="InterPro" id="IPR050967">
    <property type="entry name" value="Thiamine_Salvage_TenA"/>
</dbReference>
<dbReference type="AlphaFoldDB" id="A0A1Y2N9L9"/>
<dbReference type="GO" id="GO:0050334">
    <property type="term" value="F:thiaminase activity"/>
    <property type="evidence" value="ECO:0007669"/>
    <property type="project" value="UniProtKB-UniRule"/>
</dbReference>
<dbReference type="PANTHER" id="PTHR43198">
    <property type="entry name" value="BIFUNCTIONAL TH2 PROTEIN"/>
    <property type="match status" value="1"/>
</dbReference>
<dbReference type="GO" id="GO:0009229">
    <property type="term" value="P:thiamine diphosphate biosynthetic process"/>
    <property type="evidence" value="ECO:0007669"/>
    <property type="project" value="UniProtKB-UniPathway"/>
</dbReference>